<dbReference type="SUPFAM" id="SSF51735">
    <property type="entry name" value="NAD(P)-binding Rossmann-fold domains"/>
    <property type="match status" value="1"/>
</dbReference>
<dbReference type="PANTHER" id="PTHR42879">
    <property type="entry name" value="3-OXOACYL-(ACYL-CARRIER-PROTEIN) REDUCTASE"/>
    <property type="match status" value="1"/>
</dbReference>
<gene>
    <name evidence="3" type="ORF">SAMN02982989_0007</name>
</gene>
<keyword evidence="4" id="KW-1185">Reference proteome</keyword>
<dbReference type="RefSeq" id="WP_159457692.1">
    <property type="nucleotide sequence ID" value="NZ_FXAF01000010.1"/>
</dbReference>
<dbReference type="InterPro" id="IPR036291">
    <property type="entry name" value="NAD(P)-bd_dom_sf"/>
</dbReference>
<dbReference type="EMBL" id="FXAF01000010">
    <property type="protein sequence ID" value="SMF62349.1"/>
    <property type="molecule type" value="Genomic_DNA"/>
</dbReference>
<dbReference type="Gene3D" id="3.40.50.720">
    <property type="entry name" value="NAD(P)-binding Rossmann-like Domain"/>
    <property type="match status" value="1"/>
</dbReference>
<evidence type="ECO:0000256" key="1">
    <source>
        <dbReference type="ARBA" id="ARBA00006484"/>
    </source>
</evidence>
<organism evidence="3 4">
    <name type="scientific">Xaviernesmea oryzae</name>
    <dbReference type="NCBI Taxonomy" id="464029"/>
    <lineage>
        <taxon>Bacteria</taxon>
        <taxon>Pseudomonadati</taxon>
        <taxon>Pseudomonadota</taxon>
        <taxon>Alphaproteobacteria</taxon>
        <taxon>Hyphomicrobiales</taxon>
        <taxon>Rhizobiaceae</taxon>
        <taxon>Rhizobium/Agrobacterium group</taxon>
        <taxon>Xaviernesmea</taxon>
    </lineage>
</organism>
<accession>A0A1X7G1I9</accession>
<dbReference type="GO" id="GO:0016491">
    <property type="term" value="F:oxidoreductase activity"/>
    <property type="evidence" value="ECO:0007669"/>
    <property type="project" value="UniProtKB-KW"/>
</dbReference>
<sequence>MTLFRFDGRLAVVTGAADGIGAAISKALWAGGASLAAVDIQPVDEAKITGGSAAEGQVFRSYLCNATKSIEIAETCNAIQEDFGPVDILVNNVGGGGTDQNNDIETLTDDEWDFVVSLSLGATMRFSRGLVGGMKAKSYGRIVNISSSLKDGVFGPVGTVRGRIPYITAKMGLIGLTKQLCNDLGPFGISVNAVSPGLTLPGEDAKITQRFRSLPPEEQARMYSHIPAGRLATGEDIANAVCFLVSEASGYISGETLLVAGGGAR</sequence>
<protein>
    <submittedName>
        <fullName evidence="3">3-oxoacyl-[acyl-carrier protein] reductase</fullName>
    </submittedName>
</protein>
<evidence type="ECO:0000313" key="3">
    <source>
        <dbReference type="EMBL" id="SMF62349.1"/>
    </source>
</evidence>
<dbReference type="STRING" id="464029.SAMN02982989_0007"/>
<evidence type="ECO:0000256" key="2">
    <source>
        <dbReference type="ARBA" id="ARBA00023002"/>
    </source>
</evidence>
<dbReference type="PRINTS" id="PR00081">
    <property type="entry name" value="GDHRDH"/>
</dbReference>
<dbReference type="AlphaFoldDB" id="A0A1X7G1I9"/>
<dbReference type="PANTHER" id="PTHR42879:SF2">
    <property type="entry name" value="3-OXOACYL-[ACYL-CARRIER-PROTEIN] REDUCTASE FABG"/>
    <property type="match status" value="1"/>
</dbReference>
<dbReference type="InterPro" id="IPR050259">
    <property type="entry name" value="SDR"/>
</dbReference>
<keyword evidence="2" id="KW-0560">Oxidoreductase</keyword>
<dbReference type="FunFam" id="3.40.50.720:FF:000084">
    <property type="entry name" value="Short-chain dehydrogenase reductase"/>
    <property type="match status" value="1"/>
</dbReference>
<dbReference type="Pfam" id="PF13561">
    <property type="entry name" value="adh_short_C2"/>
    <property type="match status" value="1"/>
</dbReference>
<comment type="similarity">
    <text evidence="1">Belongs to the short-chain dehydrogenases/reductases (SDR) family.</text>
</comment>
<dbReference type="OrthoDB" id="9780084at2"/>
<name>A0A1X7G1I9_9HYPH</name>
<evidence type="ECO:0000313" key="4">
    <source>
        <dbReference type="Proteomes" id="UP000192903"/>
    </source>
</evidence>
<dbReference type="Proteomes" id="UP000192903">
    <property type="component" value="Unassembled WGS sequence"/>
</dbReference>
<dbReference type="InterPro" id="IPR002347">
    <property type="entry name" value="SDR_fam"/>
</dbReference>
<proteinExistence type="inferred from homology"/>
<reference evidence="4" key="1">
    <citation type="submission" date="2017-04" db="EMBL/GenBank/DDBJ databases">
        <authorList>
            <person name="Varghese N."/>
            <person name="Submissions S."/>
        </authorList>
    </citation>
    <scope>NUCLEOTIDE SEQUENCE [LARGE SCALE GENOMIC DNA]</scope>
    <source>
        <strain evidence="4">B4P</strain>
    </source>
</reference>
<dbReference type="PRINTS" id="PR00080">
    <property type="entry name" value="SDRFAMILY"/>
</dbReference>